<dbReference type="Gene3D" id="2.60.40.10">
    <property type="entry name" value="Immunoglobulins"/>
    <property type="match status" value="2"/>
</dbReference>
<feature type="domain" description="HYDIN/VesB/CFA65-like Ig-like" evidence="9">
    <location>
        <begin position="553"/>
        <end position="635"/>
    </location>
</feature>
<evidence type="ECO:0000256" key="3">
    <source>
        <dbReference type="ARBA" id="ARBA00022490"/>
    </source>
</evidence>
<keyword evidence="4" id="KW-0344">Guanine-nucleotide releasing factor</keyword>
<dbReference type="Proteomes" id="UP001374893">
    <property type="component" value="Chromosome"/>
</dbReference>
<dbReference type="Pfam" id="PF22544">
    <property type="entry name" value="HYDIN_VesB_CFA65-like_Ig"/>
    <property type="match status" value="1"/>
</dbReference>
<feature type="domain" description="RCC1-like" evidence="10">
    <location>
        <begin position="666"/>
        <end position="937"/>
    </location>
</feature>
<keyword evidence="3" id="KW-0963">Cytoplasm</keyword>
<dbReference type="InterPro" id="IPR053879">
    <property type="entry name" value="HYDIN_VesB_CFA65-like_Ig"/>
</dbReference>
<dbReference type="InterPro" id="IPR058923">
    <property type="entry name" value="RCC1-like_dom"/>
</dbReference>
<dbReference type="Pfam" id="PF25390">
    <property type="entry name" value="WD40_RLD"/>
    <property type="match status" value="1"/>
</dbReference>
<evidence type="ECO:0000259" key="8">
    <source>
        <dbReference type="Pfam" id="PF13229"/>
    </source>
</evidence>
<dbReference type="InterPro" id="IPR011050">
    <property type="entry name" value="Pectin_lyase_fold/virulence"/>
</dbReference>
<evidence type="ECO:0000313" key="11">
    <source>
        <dbReference type="EMBL" id="BCX48837.1"/>
    </source>
</evidence>
<dbReference type="PROSITE" id="PS00626">
    <property type="entry name" value="RCC1_2"/>
    <property type="match status" value="4"/>
</dbReference>
<evidence type="ECO:0000256" key="1">
    <source>
        <dbReference type="ARBA" id="ARBA00004138"/>
    </source>
</evidence>
<dbReference type="InterPro" id="IPR013783">
    <property type="entry name" value="Ig-like_fold"/>
</dbReference>
<reference evidence="11 12" key="1">
    <citation type="submission" date="2021-06" db="EMBL/GenBank/DDBJ databases">
        <title>Complete genome of Haloferula helveola possessing various polysaccharide degrading enzymes.</title>
        <authorList>
            <person name="Takami H."/>
            <person name="Huang C."/>
            <person name="Hamasaki K."/>
        </authorList>
    </citation>
    <scope>NUCLEOTIDE SEQUENCE [LARGE SCALE GENOMIC DNA]</scope>
    <source>
        <strain evidence="11 12">CN-1</strain>
    </source>
</reference>
<dbReference type="PANTHER" id="PTHR45982:SF1">
    <property type="entry name" value="REGULATOR OF CHROMOSOME CONDENSATION"/>
    <property type="match status" value="1"/>
</dbReference>
<keyword evidence="5" id="KW-0677">Repeat</keyword>
<dbReference type="SUPFAM" id="SSF51126">
    <property type="entry name" value="Pectin lyase-like"/>
    <property type="match status" value="1"/>
</dbReference>
<dbReference type="PANTHER" id="PTHR45982">
    <property type="entry name" value="REGULATOR OF CHROMOSOME CONDENSATION"/>
    <property type="match status" value="1"/>
</dbReference>
<organism evidence="11 12">
    <name type="scientific">Haloferula helveola</name>
    <dbReference type="NCBI Taxonomy" id="490095"/>
    <lineage>
        <taxon>Bacteria</taxon>
        <taxon>Pseudomonadati</taxon>
        <taxon>Verrucomicrobiota</taxon>
        <taxon>Verrucomicrobiia</taxon>
        <taxon>Verrucomicrobiales</taxon>
        <taxon>Verrucomicrobiaceae</taxon>
        <taxon>Haloferula</taxon>
    </lineage>
</organism>
<sequence>MAALFLMPLSRVCGDGFSYASWTGDASSGISLDSSWAYSFGSADSTTIDGFPVTGVAGGSPAVAGRFSVSLPTALSGDTNDLTAQAGSGSSVVATSFVYGGNPGTITLEGLVSGSDYVVSMLSVGWESTITRTCEFSSGVDLPVSISQNVYGENKGIRVDYAFTADGPTRQIVIDPQTSDTWHLYGLALRQVKAPIVVTTVVNSGAGSLREALQAAQVSAGPDRIVFDASLDGQTILLASELATADADGVTVDASDLLGGIVLQGAGDHRGFFNTGTLILRGLTITGMVAPSGSYAGAVLSSTTGKLLMEDCYLTGNNGGTTGSSGGANFGGGLVNAGVATLRRCTIAGNEALSAGAIFNSPSGSLTLAQCTIAGNVTGTRSIDNAGIIRMRHCTVAANVGTAGSGAIFNRSGATLQLENSIIGGGNSGSLDLENIGTLIRVGANLAEWAPVNVGTSSGPAIIIAPPLLGFLTDNGGPAPTIDLLAGSPAIDAAVGSRETVDQRGAPRPFDGDGAGGAVADLGAVEHGVSWADIQIFDGPYTELADDGTPQVFGDTVVGNGTVRTFTLRNVGSVPLANLALSVAGDHPGDFTTSSLPATTLAVGASMAFDITFSPALAGDRSATVLLASNDPDENPFGIPVRGFSLAGSLSVQLGPAAPGEVIGWGDNTDDQSVPPAAAQSEVIAVSAGGSHTVALKSDGSVIAWGNPDVGQLEVPAAAESTVIAISAGDAHTLALKADGSVIAWGWNTNSQSNVPASAQSGVIAIAAGIFHSLALKENGSVVAWGGNGAGQSSVPAAALSGVIAIDAGGTYSLALKDDGSVIAWGSNNYGETTLPRSTQTGVVAIAAGDRHGVALKADGSVVVWGENGNGQATVPVAAQSGVAAIAAGGYHTMALTTGGSTLAWGAGVYDSGQTTVPTDAQSRIVALSAGFSHSIALRAYRFAPQAAGTASAEKTITLRNPGEAPLTISSVVLTGGDTGDFILNTTGMASSIPVGGETTLALVFAPLETGVTSDRTVTVRINSDDPAKGIYDFPMDSLAASFAEDSDGDGVSDGDEVRLVTLGFDYLIGQPQLAGIYNAARDEGEDSILDDPNAVGLYTTGQVQVLRVRAPLLQRVGPGQFSLRVGLDRSPTMVPRSYLPFPFTAPETSVNGSGELEFQFTLPDDAAFLRVETP</sequence>
<accession>A0ABM7RF77</accession>
<evidence type="ECO:0000259" key="10">
    <source>
        <dbReference type="Pfam" id="PF25390"/>
    </source>
</evidence>
<feature type="domain" description="Right handed beta helix" evidence="8">
    <location>
        <begin position="277"/>
        <end position="433"/>
    </location>
</feature>
<dbReference type="NCBIfam" id="NF041518">
    <property type="entry name" value="choice_anch_Q"/>
    <property type="match status" value="1"/>
</dbReference>
<keyword evidence="6" id="KW-0969">Cilium</keyword>
<evidence type="ECO:0000259" key="9">
    <source>
        <dbReference type="Pfam" id="PF22544"/>
    </source>
</evidence>
<dbReference type="Gene3D" id="2.130.10.30">
    <property type="entry name" value="Regulator of chromosome condensation 1/beta-lactamase-inhibitor protein II"/>
    <property type="match status" value="2"/>
</dbReference>
<dbReference type="EMBL" id="AP024702">
    <property type="protein sequence ID" value="BCX48837.1"/>
    <property type="molecule type" value="Genomic_DNA"/>
</dbReference>
<evidence type="ECO:0000256" key="7">
    <source>
        <dbReference type="ARBA" id="ARBA00023273"/>
    </source>
</evidence>
<evidence type="ECO:0000256" key="6">
    <source>
        <dbReference type="ARBA" id="ARBA00023069"/>
    </source>
</evidence>
<dbReference type="InterPro" id="IPR051553">
    <property type="entry name" value="Ran_GTPase-activating"/>
</dbReference>
<dbReference type="Pfam" id="PF13229">
    <property type="entry name" value="Beta_helix"/>
    <property type="match status" value="1"/>
</dbReference>
<protein>
    <submittedName>
        <fullName evidence="11">Regulator of chromosome condensation repeat-containing protein</fullName>
    </submittedName>
</protein>
<comment type="subcellular location">
    <subcellularLocation>
        <location evidence="1">Cell projection</location>
        <location evidence="1">Cilium</location>
    </subcellularLocation>
    <subcellularLocation>
        <location evidence="2">Cytoplasm</location>
    </subcellularLocation>
</comment>
<evidence type="ECO:0000256" key="2">
    <source>
        <dbReference type="ARBA" id="ARBA00004496"/>
    </source>
</evidence>
<proteinExistence type="predicted"/>
<evidence type="ECO:0000313" key="12">
    <source>
        <dbReference type="Proteomes" id="UP001374893"/>
    </source>
</evidence>
<gene>
    <name evidence="11" type="ORF">HAHE_27450</name>
</gene>
<dbReference type="SUPFAM" id="SSF50985">
    <property type="entry name" value="RCC1/BLIP-II"/>
    <property type="match status" value="1"/>
</dbReference>
<dbReference type="InterPro" id="IPR009091">
    <property type="entry name" value="RCC1/BLIP-II"/>
</dbReference>
<evidence type="ECO:0000256" key="5">
    <source>
        <dbReference type="ARBA" id="ARBA00022737"/>
    </source>
</evidence>
<keyword evidence="12" id="KW-1185">Reference proteome</keyword>
<dbReference type="InterPro" id="IPR039448">
    <property type="entry name" value="Beta_helix"/>
</dbReference>
<dbReference type="PROSITE" id="PS50012">
    <property type="entry name" value="RCC1_3"/>
    <property type="match status" value="7"/>
</dbReference>
<dbReference type="NCBIfam" id="NF012200">
    <property type="entry name" value="choice_anch_D"/>
    <property type="match status" value="2"/>
</dbReference>
<keyword evidence="7" id="KW-0966">Cell projection</keyword>
<dbReference type="InterPro" id="IPR059226">
    <property type="entry name" value="Choice_anch_Q_dom"/>
</dbReference>
<evidence type="ECO:0000256" key="4">
    <source>
        <dbReference type="ARBA" id="ARBA00022658"/>
    </source>
</evidence>
<name>A0ABM7RF77_9BACT</name>
<dbReference type="InterPro" id="IPR000408">
    <property type="entry name" value="Reg_chr_condens"/>
</dbReference>